<accession>A0A8T1U3S9</accession>
<evidence type="ECO:0000313" key="3">
    <source>
        <dbReference type="Proteomes" id="UP000688947"/>
    </source>
</evidence>
<proteinExistence type="predicted"/>
<evidence type="ECO:0000256" key="1">
    <source>
        <dbReference type="SAM" id="MobiDB-lite"/>
    </source>
</evidence>
<protein>
    <submittedName>
        <fullName evidence="2">Uncharacterized protein</fullName>
    </submittedName>
</protein>
<dbReference type="AlphaFoldDB" id="A0A8T1U3S9"/>
<name>A0A8T1U3S9_9STRA</name>
<organism evidence="2 3">
    <name type="scientific">Phytophthora cactorum</name>
    <dbReference type="NCBI Taxonomy" id="29920"/>
    <lineage>
        <taxon>Eukaryota</taxon>
        <taxon>Sar</taxon>
        <taxon>Stramenopiles</taxon>
        <taxon>Oomycota</taxon>
        <taxon>Peronosporomycetes</taxon>
        <taxon>Peronosporales</taxon>
        <taxon>Peronosporaceae</taxon>
        <taxon>Phytophthora</taxon>
    </lineage>
</organism>
<gene>
    <name evidence="2" type="ORF">JG687_00012621</name>
</gene>
<feature type="region of interest" description="Disordered" evidence="1">
    <location>
        <begin position="1"/>
        <end position="22"/>
    </location>
</feature>
<comment type="caution">
    <text evidence="2">The sequence shown here is derived from an EMBL/GenBank/DDBJ whole genome shotgun (WGS) entry which is preliminary data.</text>
</comment>
<dbReference type="Proteomes" id="UP000688947">
    <property type="component" value="Unassembled WGS sequence"/>
</dbReference>
<reference evidence="2" key="1">
    <citation type="submission" date="2021-01" db="EMBL/GenBank/DDBJ databases">
        <title>Phytophthora aleatoria, a newly-described species from Pinus radiata is distinct from Phytophthora cactorum isolates based on comparative genomics.</title>
        <authorList>
            <person name="Mcdougal R."/>
            <person name="Panda P."/>
            <person name="Williams N."/>
            <person name="Studholme D.J."/>
        </authorList>
    </citation>
    <scope>NUCLEOTIDE SEQUENCE</scope>
    <source>
        <strain evidence="2">NZFS 3830</strain>
    </source>
</reference>
<evidence type="ECO:0000313" key="2">
    <source>
        <dbReference type="EMBL" id="KAG6953063.1"/>
    </source>
</evidence>
<dbReference type="EMBL" id="JAENGZ010000861">
    <property type="protein sequence ID" value="KAG6953063.1"/>
    <property type="molecule type" value="Genomic_DNA"/>
</dbReference>
<sequence>MAAVASVNTRQQSTPGQQQRVTTLPVLVHSHPAAAASATTPLLRSLCRPTLSCTAGTAMATDQRQP</sequence>